<organism evidence="6 7">
    <name type="scientific">Roridomyces roridus</name>
    <dbReference type="NCBI Taxonomy" id="1738132"/>
    <lineage>
        <taxon>Eukaryota</taxon>
        <taxon>Fungi</taxon>
        <taxon>Dikarya</taxon>
        <taxon>Basidiomycota</taxon>
        <taxon>Agaricomycotina</taxon>
        <taxon>Agaricomycetes</taxon>
        <taxon>Agaricomycetidae</taxon>
        <taxon>Agaricales</taxon>
        <taxon>Marasmiineae</taxon>
        <taxon>Mycenaceae</taxon>
        <taxon>Roridomyces</taxon>
    </lineage>
</organism>
<evidence type="ECO:0000313" key="6">
    <source>
        <dbReference type="EMBL" id="KAJ7634435.1"/>
    </source>
</evidence>
<dbReference type="Gene3D" id="3.30.450.20">
    <property type="entry name" value="PAS domain"/>
    <property type="match status" value="2"/>
</dbReference>
<accession>A0AAD7BYL9</accession>
<protein>
    <recommendedName>
        <fullName evidence="5">PAS domain-containing protein</fullName>
    </recommendedName>
</protein>
<dbReference type="PROSITE" id="PS50112">
    <property type="entry name" value="PAS"/>
    <property type="match status" value="2"/>
</dbReference>
<dbReference type="SUPFAM" id="SSF55785">
    <property type="entry name" value="PYP-like sensor domain (PAS domain)"/>
    <property type="match status" value="2"/>
</dbReference>
<dbReference type="InterPro" id="IPR013767">
    <property type="entry name" value="PAS_fold"/>
</dbReference>
<feature type="domain" description="PAS" evidence="5">
    <location>
        <begin position="213"/>
        <end position="235"/>
    </location>
</feature>
<feature type="compositionally biased region" description="Low complexity" evidence="4">
    <location>
        <begin position="564"/>
        <end position="578"/>
    </location>
</feature>
<dbReference type="PANTHER" id="PTHR47429:SF7">
    <property type="entry name" value="GATA-FACTOR"/>
    <property type="match status" value="1"/>
</dbReference>
<dbReference type="SMART" id="SM00091">
    <property type="entry name" value="PAS"/>
    <property type="match status" value="2"/>
</dbReference>
<reference evidence="6" key="1">
    <citation type="submission" date="2023-03" db="EMBL/GenBank/DDBJ databases">
        <title>Massive genome expansion in bonnet fungi (Mycena s.s.) driven by repeated elements and novel gene families across ecological guilds.</title>
        <authorList>
            <consortium name="Lawrence Berkeley National Laboratory"/>
            <person name="Harder C.B."/>
            <person name="Miyauchi S."/>
            <person name="Viragh M."/>
            <person name="Kuo A."/>
            <person name="Thoen E."/>
            <person name="Andreopoulos B."/>
            <person name="Lu D."/>
            <person name="Skrede I."/>
            <person name="Drula E."/>
            <person name="Henrissat B."/>
            <person name="Morin E."/>
            <person name="Kohler A."/>
            <person name="Barry K."/>
            <person name="LaButti K."/>
            <person name="Morin E."/>
            <person name="Salamov A."/>
            <person name="Lipzen A."/>
            <person name="Mereny Z."/>
            <person name="Hegedus B."/>
            <person name="Baldrian P."/>
            <person name="Stursova M."/>
            <person name="Weitz H."/>
            <person name="Taylor A."/>
            <person name="Grigoriev I.V."/>
            <person name="Nagy L.G."/>
            <person name="Martin F."/>
            <person name="Kauserud H."/>
        </authorList>
    </citation>
    <scope>NUCLEOTIDE SEQUENCE</scope>
    <source>
        <strain evidence="6">9284</strain>
    </source>
</reference>
<sequence>MSFSYLYPEYDAGAGPPPPQPPATSGGIQFQIPDYLYDAPPTLASGGGAEAFHPAVAAQWLANSGFRQTTHYPSSTGLQYPAVANAWSSLSALQSHFSNPDAGAGMAFGMGLGLLAGAYEGSNNASNTASSGWGDGNDDADPQQYPSRASYTPSPPLPQALTAGLPVYSQSGFDVVSLLARVQSRKNPQVTLGPIDFTTSFVIADVRRHDTPIVYCSPSFCALTGYREGEVLGRNCRFLQAPPTTSLTKGAPRQHTSGAAVRSLAKAIAGAKETQVSVVNYRKDGSAFVNLVSIVPLSGEFADPDEDDQDEWDGNKGRQGIVWYVGFQVDLGRQSEGIVERVRDGSYYKGAVLNAAAVPKKEKEKAEPPSPLKEKRTAALPAPRVSQQLARLVTTPAFLATCAVHSANATGGIPPDPASHVLHCLLLQELPDFVHVVTLKGAFLYVAPAVTRVLGYAPAELVGRALADICFPKDVVAVTRALKEASLPVEGFGDPAASKGAGPIPVPPEALRPVDLVFRAKTSLGKWVWVECRGRLHVEPGKGRKAIVLVGRARAMAHVADVEPPSSRSSPVTPSQPSYAKRPRFDSPTSTLGSPSPSNADEHPSAATPTAFSGLLDPYGLLLSVGAGSKALLGWEPDHLRRTRIGELVAPDMRLSAASSPNTVDAMLAAIRRDADAGLGAGITRHVQCTLRGADGQQVAVVVVVTAPLAHDTTLPPGVGRARLMYAVRSASMPGASAPLGPGLFDKLNIATGGGWQYELQQLRFANARLEEEIAELERAERERAAENARRRDHEDQQRREADVYSQQIIGAMVPRYYEETPPPPPPPQWASYPGASYQIPAKRPWDRRD</sequence>
<dbReference type="AlphaFoldDB" id="A0AAD7BYL9"/>
<feature type="compositionally biased region" description="Low complexity" evidence="4">
    <location>
        <begin position="587"/>
        <end position="598"/>
    </location>
</feature>
<evidence type="ECO:0000256" key="3">
    <source>
        <dbReference type="ARBA" id="ARBA00022991"/>
    </source>
</evidence>
<feature type="region of interest" description="Disordered" evidence="4">
    <location>
        <begin position="560"/>
        <end position="609"/>
    </location>
</feature>
<name>A0AAD7BYL9_9AGAR</name>
<proteinExistence type="predicted"/>
<keyword evidence="3" id="KW-0157">Chromophore</keyword>
<evidence type="ECO:0000259" key="5">
    <source>
        <dbReference type="PROSITE" id="PS50112"/>
    </source>
</evidence>
<dbReference type="EMBL" id="JARKIF010000007">
    <property type="protein sequence ID" value="KAJ7634435.1"/>
    <property type="molecule type" value="Genomic_DNA"/>
</dbReference>
<keyword evidence="2" id="KW-0288">FMN</keyword>
<keyword evidence="7" id="KW-1185">Reference proteome</keyword>
<feature type="domain" description="PAS" evidence="5">
    <location>
        <begin position="426"/>
        <end position="485"/>
    </location>
</feature>
<evidence type="ECO:0000256" key="2">
    <source>
        <dbReference type="ARBA" id="ARBA00022643"/>
    </source>
</evidence>
<dbReference type="GO" id="GO:0005634">
    <property type="term" value="C:nucleus"/>
    <property type="evidence" value="ECO:0007669"/>
    <property type="project" value="TreeGrafter"/>
</dbReference>
<dbReference type="Pfam" id="PF00989">
    <property type="entry name" value="PAS"/>
    <property type="match status" value="1"/>
</dbReference>
<keyword evidence="1" id="KW-0285">Flavoprotein</keyword>
<feature type="compositionally biased region" description="Basic and acidic residues" evidence="4">
    <location>
        <begin position="359"/>
        <end position="377"/>
    </location>
</feature>
<evidence type="ECO:0000313" key="7">
    <source>
        <dbReference type="Proteomes" id="UP001221142"/>
    </source>
</evidence>
<feature type="compositionally biased region" description="Basic and acidic residues" evidence="4">
    <location>
        <begin position="782"/>
        <end position="803"/>
    </location>
</feature>
<dbReference type="InterPro" id="IPR035965">
    <property type="entry name" value="PAS-like_dom_sf"/>
</dbReference>
<feature type="region of interest" description="Disordered" evidence="4">
    <location>
        <begin position="782"/>
        <end position="850"/>
    </location>
</feature>
<dbReference type="InterPro" id="IPR000014">
    <property type="entry name" value="PAS"/>
</dbReference>
<dbReference type="PANTHER" id="PTHR47429">
    <property type="entry name" value="PROTEIN TWIN LOV 1"/>
    <property type="match status" value="1"/>
</dbReference>
<feature type="region of interest" description="Disordered" evidence="4">
    <location>
        <begin position="359"/>
        <end position="379"/>
    </location>
</feature>
<dbReference type="Pfam" id="PF13426">
    <property type="entry name" value="PAS_9"/>
    <property type="match status" value="1"/>
</dbReference>
<dbReference type="GO" id="GO:0006355">
    <property type="term" value="P:regulation of DNA-templated transcription"/>
    <property type="evidence" value="ECO:0007669"/>
    <property type="project" value="InterPro"/>
</dbReference>
<dbReference type="Proteomes" id="UP001221142">
    <property type="component" value="Unassembled WGS sequence"/>
</dbReference>
<evidence type="ECO:0000256" key="4">
    <source>
        <dbReference type="SAM" id="MobiDB-lite"/>
    </source>
</evidence>
<gene>
    <name evidence="6" type="ORF">FB45DRAFT_908901</name>
</gene>
<dbReference type="NCBIfam" id="TIGR00229">
    <property type="entry name" value="sensory_box"/>
    <property type="match status" value="1"/>
</dbReference>
<dbReference type="CDD" id="cd00130">
    <property type="entry name" value="PAS"/>
    <property type="match status" value="2"/>
</dbReference>
<comment type="caution">
    <text evidence="6">The sequence shown here is derived from an EMBL/GenBank/DDBJ whole genome shotgun (WGS) entry which is preliminary data.</text>
</comment>
<evidence type="ECO:0000256" key="1">
    <source>
        <dbReference type="ARBA" id="ARBA00022630"/>
    </source>
</evidence>
<feature type="region of interest" description="Disordered" evidence="4">
    <location>
        <begin position="126"/>
        <end position="156"/>
    </location>
</feature>